<dbReference type="OrthoDB" id="8868802at2"/>
<dbReference type="AlphaFoldDB" id="A0A023C0L8"/>
<dbReference type="eggNOG" id="COG0644">
    <property type="taxonomic scope" value="Bacteria"/>
</dbReference>
<dbReference type="PANTHER" id="PTHR43747:SF1">
    <property type="entry name" value="SLR1998 PROTEIN"/>
    <property type="match status" value="1"/>
</dbReference>
<dbReference type="Pfam" id="PF04820">
    <property type="entry name" value="Trp_halogenase"/>
    <property type="match status" value="1"/>
</dbReference>
<dbReference type="PRINTS" id="PR00420">
    <property type="entry name" value="RNGMNOXGNASE"/>
</dbReference>
<gene>
    <name evidence="1" type="ORF">ATO12_03465</name>
</gene>
<sequence>MTHREYDIIIMGGGPSGSILGALLTKKSNLTVAIFEEDEFPREKIGESFAHPIIPILEECGALQKVLDSGCWIKKFGGIFDWDNKTPKTTFFDMLNYVEDGVHRWAIHTDRAEFDKILLDHAQSSGVDVFEKNKIEEYRYENNIGTVTLESGQVINCKIFVDASGRRNTVIPTTRKSYLSEYKNLAVWNHFIGGKPAQTLEGNWNIFNKNNQSPVACFAFEHGWIWYIPIPKMINKERTIVYSLGIITDPKLIKTLNKDLKDPEQFFDFIKTVPRLKDLIKDAKPINDEIKVLSNYSMIQEKFCDFDEGWIMVGDSAYFVDPLFSSGVAFAGGMASTASLLIRSTLDDKNLTNEMKKDVWHDYDEEWHKIAHSFALSIDQWYHAIAKSNPQSIFWNKRNVLTSDLGIKDETFHALVDTALNQDLLTLLTSGSFKEEDLDTDGRFLKRLSELNRSEPSLSDVLSLDENVYIRDGFSIDIPGFKASIPPMEIPEELKKAIATYWKDPIKNADAAPSGIEHLIPCSRFTKTGLDKNKEIRFVDQRTGGKALFDLLKRQPVSYSELKDKLSVSQLTLLKNLILEGMVNVQKESLIEVK</sequence>
<dbReference type="SUPFAM" id="SSF51905">
    <property type="entry name" value="FAD/NAD(P)-binding domain"/>
    <property type="match status" value="1"/>
</dbReference>
<proteinExistence type="predicted"/>
<organism evidence="1 2">
    <name type="scientific">Aquimarina atlantica</name>
    <dbReference type="NCBI Taxonomy" id="1317122"/>
    <lineage>
        <taxon>Bacteria</taxon>
        <taxon>Pseudomonadati</taxon>
        <taxon>Bacteroidota</taxon>
        <taxon>Flavobacteriia</taxon>
        <taxon>Flavobacteriales</taxon>
        <taxon>Flavobacteriaceae</taxon>
        <taxon>Aquimarina</taxon>
    </lineage>
</organism>
<dbReference type="Gene3D" id="3.30.9.100">
    <property type="match status" value="1"/>
</dbReference>
<dbReference type="GO" id="GO:0004497">
    <property type="term" value="F:monooxygenase activity"/>
    <property type="evidence" value="ECO:0007669"/>
    <property type="project" value="InterPro"/>
</dbReference>
<dbReference type="Proteomes" id="UP000023541">
    <property type="component" value="Unassembled WGS sequence"/>
</dbReference>
<comment type="caution">
    <text evidence="1">The sequence shown here is derived from an EMBL/GenBank/DDBJ whole genome shotgun (WGS) entry which is preliminary data.</text>
</comment>
<dbReference type="STRING" id="1317122.ATO12_03465"/>
<dbReference type="Gene3D" id="3.50.50.60">
    <property type="entry name" value="FAD/NAD(P)-binding domain"/>
    <property type="match status" value="1"/>
</dbReference>
<dbReference type="InterPro" id="IPR050816">
    <property type="entry name" value="Flavin-dep_Halogenase_NPB"/>
</dbReference>
<dbReference type="EMBL" id="AQRA01000001">
    <property type="protein sequence ID" value="EZH75861.1"/>
    <property type="molecule type" value="Genomic_DNA"/>
</dbReference>
<reference evidence="1 2" key="1">
    <citation type="submission" date="2014-04" db="EMBL/GenBank/DDBJ databases">
        <title>Aquimarina sp. 22II-S11-z7 Genome Sequencing.</title>
        <authorList>
            <person name="Lai Q."/>
        </authorList>
    </citation>
    <scope>NUCLEOTIDE SEQUENCE [LARGE SCALE GENOMIC DNA]</scope>
    <source>
        <strain evidence="1 2">22II-S11-z7</strain>
    </source>
</reference>
<dbReference type="InterPro" id="IPR036188">
    <property type="entry name" value="FAD/NAD-bd_sf"/>
</dbReference>
<dbReference type="RefSeq" id="WP_051575578.1">
    <property type="nucleotide sequence ID" value="NZ_AQRA01000001.1"/>
</dbReference>
<evidence type="ECO:0008006" key="3">
    <source>
        <dbReference type="Google" id="ProtNLM"/>
    </source>
</evidence>
<dbReference type="InterPro" id="IPR006905">
    <property type="entry name" value="Flavin_halogenase"/>
</dbReference>
<keyword evidence="2" id="KW-1185">Reference proteome</keyword>
<protein>
    <recommendedName>
        <fullName evidence="3">Tryptophan halogenase</fullName>
    </recommendedName>
</protein>
<evidence type="ECO:0000313" key="1">
    <source>
        <dbReference type="EMBL" id="EZH75861.1"/>
    </source>
</evidence>
<dbReference type="PANTHER" id="PTHR43747">
    <property type="entry name" value="FAD-BINDING PROTEIN"/>
    <property type="match status" value="1"/>
</dbReference>
<name>A0A023C0L8_9FLAO</name>
<evidence type="ECO:0000313" key="2">
    <source>
        <dbReference type="Proteomes" id="UP000023541"/>
    </source>
</evidence>
<accession>A0A023C0L8</accession>